<proteinExistence type="predicted"/>
<gene>
    <name evidence="2" type="ORF">N7Z68_03750</name>
</gene>
<dbReference type="Proteomes" id="UP001148125">
    <property type="component" value="Unassembled WGS sequence"/>
</dbReference>
<dbReference type="Gene3D" id="3.40.50.1000">
    <property type="entry name" value="HAD superfamily/HAD-like"/>
    <property type="match status" value="1"/>
</dbReference>
<dbReference type="EMBL" id="JAOTPO010000002">
    <property type="protein sequence ID" value="MDE5412486.1"/>
    <property type="molecule type" value="Genomic_DNA"/>
</dbReference>
<organism evidence="2 3">
    <name type="scientific">Alkalihalobacterium chitinilyticum</name>
    <dbReference type="NCBI Taxonomy" id="2980103"/>
    <lineage>
        <taxon>Bacteria</taxon>
        <taxon>Bacillati</taxon>
        <taxon>Bacillota</taxon>
        <taxon>Bacilli</taxon>
        <taxon>Bacillales</taxon>
        <taxon>Bacillaceae</taxon>
        <taxon>Alkalihalobacterium</taxon>
    </lineage>
</organism>
<evidence type="ECO:0000313" key="2">
    <source>
        <dbReference type="EMBL" id="MDE5412486.1"/>
    </source>
</evidence>
<dbReference type="InterPro" id="IPR036412">
    <property type="entry name" value="HAD-like_sf"/>
</dbReference>
<dbReference type="InterPro" id="IPR041492">
    <property type="entry name" value="HAD_2"/>
</dbReference>
<reference evidence="2" key="1">
    <citation type="submission" date="2024-05" db="EMBL/GenBank/DDBJ databases">
        <title>Alkalihalobacillus sp. strain MEB203 novel alkaliphilic bacterium from Lonar Lake, India.</title>
        <authorList>
            <person name="Joshi A."/>
            <person name="Thite S."/>
            <person name="Mengade P."/>
        </authorList>
    </citation>
    <scope>NUCLEOTIDE SEQUENCE</scope>
    <source>
        <strain evidence="2">MEB 203</strain>
    </source>
</reference>
<evidence type="ECO:0000256" key="1">
    <source>
        <dbReference type="ARBA" id="ARBA00022801"/>
    </source>
</evidence>
<comment type="caution">
    <text evidence="2">The sequence shown here is derived from an EMBL/GenBank/DDBJ whole genome shotgun (WGS) entry which is preliminary data.</text>
</comment>
<dbReference type="InterPro" id="IPR051540">
    <property type="entry name" value="S-2-haloacid_dehalogenase"/>
</dbReference>
<dbReference type="InterPro" id="IPR023214">
    <property type="entry name" value="HAD_sf"/>
</dbReference>
<accession>A0ABT5VBG0</accession>
<dbReference type="SUPFAM" id="SSF56784">
    <property type="entry name" value="HAD-like"/>
    <property type="match status" value="1"/>
</dbReference>
<dbReference type="RefSeq" id="WP_275117117.1">
    <property type="nucleotide sequence ID" value="NZ_JAOTPO010000002.1"/>
</dbReference>
<protein>
    <submittedName>
        <fullName evidence="2">HAD family hydrolase</fullName>
    </submittedName>
</protein>
<evidence type="ECO:0000313" key="3">
    <source>
        <dbReference type="Proteomes" id="UP001148125"/>
    </source>
</evidence>
<keyword evidence="1 2" id="KW-0378">Hydrolase</keyword>
<sequence length="276" mass="31970">MKHIFKDSQLIVFDLDGTLYEGTEHFDYYARHLMNKLANDVQDTFYKEYEQAKSGNHVVQIGKAYDVNRDVLLSIDPMKLTVTKVEEWDGTVWGEEQIKTFFPNEVNFDFENIVAIGDGWWLPFTVAKHYGIDDCYSSYLATKEYMVTEAFELQAIPGLKEWILELQNQGKTTVLLTNSDKEDVLRLLKELELLDVFTHIVSSARKPSFTVDIFRHLMDQYDVKEEEVISIGDNFINEIAPALLLGMKAIYIQPHETDLMETNTLQIVNKISECFK</sequence>
<dbReference type="PANTHER" id="PTHR43316">
    <property type="entry name" value="HYDROLASE, HALOACID DELAHOGENASE-RELATED"/>
    <property type="match status" value="1"/>
</dbReference>
<dbReference type="Pfam" id="PF13419">
    <property type="entry name" value="HAD_2"/>
    <property type="match status" value="1"/>
</dbReference>
<name>A0ABT5VBG0_9BACI</name>
<dbReference type="GO" id="GO:0016787">
    <property type="term" value="F:hydrolase activity"/>
    <property type="evidence" value="ECO:0007669"/>
    <property type="project" value="UniProtKB-KW"/>
</dbReference>
<keyword evidence="3" id="KW-1185">Reference proteome</keyword>